<sequence>MSPPPGEPASDPFTGTGSFLLRFAAMVATGLAALVRPGFAEDRVIAHAAYGYGNQAQSLGIYTNQSPSSVEEGCALGGFGRHMESRSYVASTDQVGLCQKFTMALPVAVLRYASNGPSDISFANDENTKVSQEKFSSFGSVPVAGLMPGRAVATVITMANPLSGEQVARLRRNMFVQTSTGWSAFVTSWDPDGRWVAVDAWCNIVVAPLTVSYVGYDPRALNIDPDGRRVGSLTLTIGANNSGYGANSIVEMPRSVYCLFGVSCQVEGSEMTLINNGRPFSRDEFKWFSDSPRNVGMLVGAQGPYGNSVGYAVAGGRWDKGFIASEGQYAGFLVAPFGDYGMGDGFMSQQIQGNAFSVRHRGGYVYRVDSDGNIVTKASVQASGYREILTTPASSSAPCIPGQFTDDANYHYVCVARNVWKRVMLHTW</sequence>
<gene>
    <name evidence="1" type="ORF">HLH33_14875</name>
</gene>
<dbReference type="AlphaFoldDB" id="A0A7W4I7A4"/>
<evidence type="ECO:0000313" key="2">
    <source>
        <dbReference type="Proteomes" id="UP000550787"/>
    </source>
</evidence>
<dbReference type="RefSeq" id="WP_012553985.1">
    <property type="nucleotide sequence ID" value="NZ_JABEQG010000035.1"/>
</dbReference>
<evidence type="ECO:0000313" key="1">
    <source>
        <dbReference type="EMBL" id="MBB2157580.1"/>
    </source>
</evidence>
<accession>A0A7W4I7A4</accession>
<dbReference type="Proteomes" id="UP000550787">
    <property type="component" value="Unassembled WGS sequence"/>
</dbReference>
<name>A0A7W4I7A4_GLUDI</name>
<protein>
    <submittedName>
        <fullName evidence="1">Uncharacterized protein</fullName>
    </submittedName>
</protein>
<dbReference type="EMBL" id="JABEQG010000035">
    <property type="protein sequence ID" value="MBB2157580.1"/>
    <property type="molecule type" value="Genomic_DNA"/>
</dbReference>
<reference evidence="1 2" key="1">
    <citation type="submission" date="2020-04" db="EMBL/GenBank/DDBJ databases">
        <title>Description of novel Gluconacetobacter.</title>
        <authorList>
            <person name="Sombolestani A."/>
        </authorList>
    </citation>
    <scope>NUCLEOTIDE SEQUENCE [LARGE SCALE GENOMIC DNA]</scope>
    <source>
        <strain evidence="1 2">LMG 7603</strain>
    </source>
</reference>
<comment type="caution">
    <text evidence="1">The sequence shown here is derived from an EMBL/GenBank/DDBJ whole genome shotgun (WGS) entry which is preliminary data.</text>
</comment>
<proteinExistence type="predicted"/>
<organism evidence="1 2">
    <name type="scientific">Gluconacetobacter diazotrophicus</name>
    <name type="common">Acetobacter diazotrophicus</name>
    <dbReference type="NCBI Taxonomy" id="33996"/>
    <lineage>
        <taxon>Bacteria</taxon>
        <taxon>Pseudomonadati</taxon>
        <taxon>Pseudomonadota</taxon>
        <taxon>Alphaproteobacteria</taxon>
        <taxon>Acetobacterales</taxon>
        <taxon>Acetobacteraceae</taxon>
        <taxon>Gluconacetobacter</taxon>
    </lineage>
</organism>